<sequence>MVFVLTIRTSWRYTVSENRYLFGQSRHKEFVPSTVNFDTADFTDEPLAFVEQFIINARRPFISYSQNVQLSTEDIDDDRRPAEAYFSTANDMECAKWLTKQRQWESGEYKGPLVLRKKEGCRVSLPNPAESVALEEQLEIERRIQSGELMPQWHSDEDAELMTAMFHKDLEFVKRARAMFLPRSDGSSAMAEEKLRVPGTFYAETSIGKICLPNGVVSESVAGEYSLRNVPDTMVDLFRPETATQASEVTESEIDTVTLASWTPPFRAHEQMEARRRELEDRCFELFLKYCLCCEVQVIRCAFGTCGHMTVCDDCARLGGRRVASWQGEVVFFKCPLCLAVSTWLRAPFNS</sequence>
<evidence type="ECO:0000313" key="2">
    <source>
        <dbReference type="WBParaSite" id="PSAMB.scaffold1841size27389.g15153.t1"/>
    </source>
</evidence>
<organism evidence="1 2">
    <name type="scientific">Plectus sambesii</name>
    <dbReference type="NCBI Taxonomy" id="2011161"/>
    <lineage>
        <taxon>Eukaryota</taxon>
        <taxon>Metazoa</taxon>
        <taxon>Ecdysozoa</taxon>
        <taxon>Nematoda</taxon>
        <taxon>Chromadorea</taxon>
        <taxon>Plectida</taxon>
        <taxon>Plectina</taxon>
        <taxon>Plectoidea</taxon>
        <taxon>Plectidae</taxon>
        <taxon>Plectus</taxon>
    </lineage>
</organism>
<evidence type="ECO:0000313" key="1">
    <source>
        <dbReference type="Proteomes" id="UP000887566"/>
    </source>
</evidence>
<proteinExistence type="predicted"/>
<dbReference type="Proteomes" id="UP000887566">
    <property type="component" value="Unplaced"/>
</dbReference>
<dbReference type="WBParaSite" id="PSAMB.scaffold1841size27389.g15153.t1">
    <property type="protein sequence ID" value="PSAMB.scaffold1841size27389.g15153.t1"/>
    <property type="gene ID" value="PSAMB.scaffold1841size27389.g15153"/>
</dbReference>
<dbReference type="AlphaFoldDB" id="A0A914VE56"/>
<reference evidence="2" key="1">
    <citation type="submission" date="2022-11" db="UniProtKB">
        <authorList>
            <consortium name="WormBaseParasite"/>
        </authorList>
    </citation>
    <scope>IDENTIFICATION</scope>
</reference>
<name>A0A914VE56_9BILA</name>
<accession>A0A914VE56</accession>
<keyword evidence="1" id="KW-1185">Reference proteome</keyword>
<protein>
    <submittedName>
        <fullName evidence="2">RING-type domain-containing protein</fullName>
    </submittedName>
</protein>